<comment type="caution">
    <text evidence="1">The sequence shown here is derived from an EMBL/GenBank/DDBJ whole genome shotgun (WGS) entry which is preliminary data.</text>
</comment>
<protein>
    <submittedName>
        <fullName evidence="1">Uncharacterized protein</fullName>
    </submittedName>
</protein>
<accession>A0A831X1A6</accession>
<evidence type="ECO:0000313" key="1">
    <source>
        <dbReference type="EMBL" id="HEG90941.1"/>
    </source>
</evidence>
<name>A0A831X1A6_9BACT</name>
<proteinExistence type="predicted"/>
<gene>
    <name evidence="1" type="ORF">ENP34_05820</name>
</gene>
<sequence length="240" mass="25388">MRPRSSYQPVLALIAVVLAGYAVAALGRVSSAAEPVDLSRLETLLQPGVTFAPLRIESETIGPVNAELPGHPLSRVNAYLHEREAVSAPFLFEYVEAVTGTWQLSKGNGPLDWANVSVSIYRYRDGTQAATVAQAVTDGVKAELTSLQPFASVTDEEGIEYQLGHVDFSAPARDGSTAYRFAVEFVSSLGSSYGMGALLTSGDAVVIIEALGPLAPNVLDPAVQRLTEVFDSDNSGMKGS</sequence>
<reference evidence="1" key="1">
    <citation type="journal article" date="2020" name="mSystems">
        <title>Genome- and Community-Level Interaction Insights into Carbon Utilization and Element Cycling Functions of Hydrothermarchaeota in Hydrothermal Sediment.</title>
        <authorList>
            <person name="Zhou Z."/>
            <person name="Liu Y."/>
            <person name="Xu W."/>
            <person name="Pan J."/>
            <person name="Luo Z.H."/>
            <person name="Li M."/>
        </authorList>
    </citation>
    <scope>NUCLEOTIDE SEQUENCE [LARGE SCALE GENOMIC DNA]</scope>
    <source>
        <strain evidence="1">SpSt-210</strain>
    </source>
</reference>
<dbReference type="AlphaFoldDB" id="A0A831X1A6"/>
<organism evidence="1">
    <name type="scientific">Thermorudis peleae</name>
    <dbReference type="NCBI Taxonomy" id="1382356"/>
    <lineage>
        <taxon>Bacteria</taxon>
        <taxon>Pseudomonadati</taxon>
        <taxon>Thermomicrobiota</taxon>
        <taxon>Thermomicrobia</taxon>
        <taxon>Thermomicrobia incertae sedis</taxon>
        <taxon>Thermorudis</taxon>
    </lineage>
</organism>
<dbReference type="EMBL" id="DSIY01000142">
    <property type="protein sequence ID" value="HEG90941.1"/>
    <property type="molecule type" value="Genomic_DNA"/>
</dbReference>